<dbReference type="EMBL" id="JANUGQ010000002">
    <property type="protein sequence ID" value="MCS0634897.1"/>
    <property type="molecule type" value="Genomic_DNA"/>
</dbReference>
<protein>
    <recommendedName>
        <fullName evidence="4">Secreted protein</fullName>
    </recommendedName>
</protein>
<gene>
    <name evidence="2" type="ORF">NX801_04320</name>
</gene>
<dbReference type="Proteomes" id="UP001431313">
    <property type="component" value="Unassembled WGS sequence"/>
</dbReference>
<comment type="caution">
    <text evidence="2">The sequence shown here is derived from an EMBL/GenBank/DDBJ whole genome shotgun (WGS) entry which is preliminary data.</text>
</comment>
<evidence type="ECO:0000313" key="2">
    <source>
        <dbReference type="EMBL" id="MCS0634897.1"/>
    </source>
</evidence>
<reference evidence="2" key="1">
    <citation type="submission" date="2022-08" db="EMBL/GenBank/DDBJ databases">
        <authorList>
            <person name="Somphong A."/>
            <person name="Phongsopitanun W."/>
        </authorList>
    </citation>
    <scope>NUCLEOTIDE SEQUENCE</scope>
    <source>
        <strain evidence="2">LP05-1</strain>
    </source>
</reference>
<feature type="signal peptide" evidence="1">
    <location>
        <begin position="1"/>
        <end position="29"/>
    </location>
</feature>
<feature type="chain" id="PRO_5046785001" description="Secreted protein" evidence="1">
    <location>
        <begin position="30"/>
        <end position="131"/>
    </location>
</feature>
<accession>A0ABT2CBV2</accession>
<keyword evidence="3" id="KW-1185">Reference proteome</keyword>
<evidence type="ECO:0008006" key="4">
    <source>
        <dbReference type="Google" id="ProtNLM"/>
    </source>
</evidence>
<evidence type="ECO:0000313" key="3">
    <source>
        <dbReference type="Proteomes" id="UP001431313"/>
    </source>
</evidence>
<keyword evidence="1" id="KW-0732">Signal</keyword>
<organism evidence="2 3">
    <name type="scientific">Streptomyces pyxinae</name>
    <dbReference type="NCBI Taxonomy" id="2970734"/>
    <lineage>
        <taxon>Bacteria</taxon>
        <taxon>Bacillati</taxon>
        <taxon>Actinomycetota</taxon>
        <taxon>Actinomycetes</taxon>
        <taxon>Kitasatosporales</taxon>
        <taxon>Streptomycetaceae</taxon>
        <taxon>Streptomyces</taxon>
    </lineage>
</organism>
<evidence type="ECO:0000256" key="1">
    <source>
        <dbReference type="SAM" id="SignalP"/>
    </source>
</evidence>
<name>A0ABT2CBV2_9ACTN</name>
<dbReference type="RefSeq" id="WP_258785552.1">
    <property type="nucleotide sequence ID" value="NZ_JANUGQ010000002.1"/>
</dbReference>
<proteinExistence type="predicted"/>
<sequence>MRQFSRTWAAGITSAAVLAGSIGAGLAVASPAPTLPKPVSTQAAPASVSAKSVRAWQQFRIRGAAKQLRPGSKVTLQQKQGKRWVSLPASMNTTRKSTYNLRVVLGLKGQNKLRLVSGERVVSPVFDVWVR</sequence>